<name>A0A290YZB6_9PSEU</name>
<feature type="coiled-coil region" evidence="1">
    <location>
        <begin position="357"/>
        <end position="412"/>
    </location>
</feature>
<evidence type="ECO:0000256" key="1">
    <source>
        <dbReference type="SAM" id="Coils"/>
    </source>
</evidence>
<feature type="domain" description="Recombinase" evidence="3">
    <location>
        <begin position="161"/>
        <end position="267"/>
    </location>
</feature>
<keyword evidence="1" id="KW-0175">Coiled coil</keyword>
<dbReference type="Pfam" id="PF07508">
    <property type="entry name" value="Recombinase"/>
    <property type="match status" value="1"/>
</dbReference>
<dbReference type="PROSITE" id="PS51737">
    <property type="entry name" value="RECOMBINASE_DNA_BIND"/>
    <property type="match status" value="1"/>
</dbReference>
<dbReference type="CDD" id="cd00338">
    <property type="entry name" value="Ser_Recombinase"/>
    <property type="match status" value="1"/>
</dbReference>
<dbReference type="InterPro" id="IPR050639">
    <property type="entry name" value="SSR_resolvase"/>
</dbReference>
<dbReference type="KEGG" id="apre:CNX65_01310"/>
<feature type="domain" description="Resolvase/invertase-type recombinase catalytic" evidence="2">
    <location>
        <begin position="5"/>
        <end position="153"/>
    </location>
</feature>
<dbReference type="SUPFAM" id="SSF53041">
    <property type="entry name" value="Resolvase-like"/>
    <property type="match status" value="1"/>
</dbReference>
<dbReference type="Gene3D" id="3.90.1750.20">
    <property type="entry name" value="Putative Large Serine Recombinase, Chain B, Domain 2"/>
    <property type="match status" value="1"/>
</dbReference>
<dbReference type="Proteomes" id="UP000218505">
    <property type="component" value="Chromosome"/>
</dbReference>
<dbReference type="InterPro" id="IPR006119">
    <property type="entry name" value="Resolv_N"/>
</dbReference>
<dbReference type="GO" id="GO:0000150">
    <property type="term" value="F:DNA strand exchange activity"/>
    <property type="evidence" value="ECO:0007669"/>
    <property type="project" value="InterPro"/>
</dbReference>
<dbReference type="SMART" id="SM00857">
    <property type="entry name" value="Resolvase"/>
    <property type="match status" value="1"/>
</dbReference>
<dbReference type="AlphaFoldDB" id="A0A290YZB6"/>
<sequence length="484" mass="53031">MSTTRCAIYARISEDREGAHLGVDRQVADCRELAARLGWDVVHVFTDNDISAYSGKPRPGYRALLAAMRDGEIGGVLAWHTDRLHRNVRELLDYITTSNAGGVDTHTCRAGQLDLTTPTGRASAITQAAWAAQESEHKADRVRRARLEAAQEGRWQGGARPFGYGPDGESLNPAEAAEITRAAEVILAGGSLRSVVRDLNARGVQTTFHKAEWSTIAFRDVLLRPRNAGLVVYRGEVLEGVTARWPAILPEPTWRALVAVLTDPARRTNGANNAVKWLGSGLYLCGVCELPTLRASVAGGSRAPAYRCSSRDRQITGPHVSRRATAVDEVVERVLVERLSRPDAVDLLRRRTDAVDVAALNTEIQAVRHQLDALDDDLDAGTISRARWARRNERLKTRLDELDKALAGAVRVDPLAGVVGAPDVARVWFGTLPDRSDGLDLGRRRSILDAVVTVTVRRQAPGRRADGSYFDENSLGWDWKDDAR</sequence>
<dbReference type="PANTHER" id="PTHR30461">
    <property type="entry name" value="DNA-INVERTASE FROM LAMBDOID PROPHAGE"/>
    <property type="match status" value="1"/>
</dbReference>
<dbReference type="PROSITE" id="PS51736">
    <property type="entry name" value="RECOMBINASES_3"/>
    <property type="match status" value="1"/>
</dbReference>
<dbReference type="RefSeq" id="WP_096491126.1">
    <property type="nucleotide sequence ID" value="NZ_CP023445.1"/>
</dbReference>
<dbReference type="PANTHER" id="PTHR30461:SF23">
    <property type="entry name" value="DNA RECOMBINASE-RELATED"/>
    <property type="match status" value="1"/>
</dbReference>
<accession>A0A290YZB6</accession>
<organism evidence="4 5">
    <name type="scientific">Actinosynnema pretiosum</name>
    <dbReference type="NCBI Taxonomy" id="42197"/>
    <lineage>
        <taxon>Bacteria</taxon>
        <taxon>Bacillati</taxon>
        <taxon>Actinomycetota</taxon>
        <taxon>Actinomycetes</taxon>
        <taxon>Pseudonocardiales</taxon>
        <taxon>Pseudonocardiaceae</taxon>
        <taxon>Actinosynnema</taxon>
    </lineage>
</organism>
<keyword evidence="5" id="KW-1185">Reference proteome</keyword>
<dbReference type="GO" id="GO:0003677">
    <property type="term" value="F:DNA binding"/>
    <property type="evidence" value="ECO:0007669"/>
    <property type="project" value="InterPro"/>
</dbReference>
<dbReference type="Gene3D" id="3.40.50.1390">
    <property type="entry name" value="Resolvase, N-terminal catalytic domain"/>
    <property type="match status" value="1"/>
</dbReference>
<dbReference type="EMBL" id="CP023445">
    <property type="protein sequence ID" value="ATE52092.1"/>
    <property type="molecule type" value="Genomic_DNA"/>
</dbReference>
<dbReference type="InterPro" id="IPR011109">
    <property type="entry name" value="DNA_bind_recombinase_dom"/>
</dbReference>
<evidence type="ECO:0000313" key="5">
    <source>
        <dbReference type="Proteomes" id="UP000218505"/>
    </source>
</evidence>
<gene>
    <name evidence="4" type="ORF">CNX65_01310</name>
</gene>
<evidence type="ECO:0000259" key="2">
    <source>
        <dbReference type="PROSITE" id="PS51736"/>
    </source>
</evidence>
<dbReference type="InterPro" id="IPR038109">
    <property type="entry name" value="DNA_bind_recomb_sf"/>
</dbReference>
<reference evidence="4" key="1">
    <citation type="submission" date="2017-09" db="EMBL/GenBank/DDBJ databases">
        <title>Complete Genome Sequence of ansamitocin-producing Bacterium Actinosynnema pretiosum X47.</title>
        <authorList>
            <person name="Cao G."/>
            <person name="Zong G."/>
            <person name="Zhong C."/>
            <person name="Fu J."/>
        </authorList>
    </citation>
    <scope>NUCLEOTIDE SEQUENCE [LARGE SCALE GENOMIC DNA]</scope>
    <source>
        <strain evidence="4">X47</strain>
    </source>
</reference>
<proteinExistence type="predicted"/>
<evidence type="ECO:0000259" key="3">
    <source>
        <dbReference type="PROSITE" id="PS51737"/>
    </source>
</evidence>
<dbReference type="Pfam" id="PF00239">
    <property type="entry name" value="Resolvase"/>
    <property type="match status" value="1"/>
</dbReference>
<dbReference type="InterPro" id="IPR036162">
    <property type="entry name" value="Resolvase-like_N_sf"/>
</dbReference>
<evidence type="ECO:0000313" key="4">
    <source>
        <dbReference type="EMBL" id="ATE52092.1"/>
    </source>
</evidence>
<protein>
    <submittedName>
        <fullName evidence="4">Recombinase family protein</fullName>
    </submittedName>
</protein>